<organism evidence="3 4">
    <name type="scientific">Natronorubrum texcoconense</name>
    <dbReference type="NCBI Taxonomy" id="1095776"/>
    <lineage>
        <taxon>Archaea</taxon>
        <taxon>Methanobacteriati</taxon>
        <taxon>Methanobacteriota</taxon>
        <taxon>Stenosarchaea group</taxon>
        <taxon>Halobacteria</taxon>
        <taxon>Halobacteriales</taxon>
        <taxon>Natrialbaceae</taxon>
        <taxon>Natronorubrum</taxon>
    </lineage>
</organism>
<evidence type="ECO:0000313" key="3">
    <source>
        <dbReference type="EMBL" id="SDK01003.1"/>
    </source>
</evidence>
<dbReference type="OrthoDB" id="263424at2157"/>
<dbReference type="Gene3D" id="3.30.1370.80">
    <property type="entry name" value="Molybdopterin cofactor biosynthesis MoaD-related, C-terminal domain"/>
    <property type="match status" value="1"/>
</dbReference>
<protein>
    <recommendedName>
        <fullName evidence="2">Molybdopterin cofactor biosynthesis MoaD-related C-terminal domain-containing protein</fullName>
    </recommendedName>
</protein>
<evidence type="ECO:0000313" key="4">
    <source>
        <dbReference type="Proteomes" id="UP000198882"/>
    </source>
</evidence>
<dbReference type="Pfam" id="PF09189">
    <property type="entry name" value="MoaD_arch"/>
    <property type="match status" value="1"/>
</dbReference>
<dbReference type="EMBL" id="FNFE01000002">
    <property type="protein sequence ID" value="SDK01003.1"/>
    <property type="molecule type" value="Genomic_DNA"/>
</dbReference>
<evidence type="ECO:0000256" key="1">
    <source>
        <dbReference type="SAM" id="MobiDB-lite"/>
    </source>
</evidence>
<dbReference type="STRING" id="1095776.SAMN04515672_2126"/>
<evidence type="ECO:0000259" key="2">
    <source>
        <dbReference type="Pfam" id="PF09189"/>
    </source>
</evidence>
<feature type="domain" description="Molybdopterin cofactor biosynthesis MoaD-related C-terminal" evidence="2">
    <location>
        <begin position="6"/>
        <end position="69"/>
    </location>
</feature>
<accession>A0A1G8YEB2</accession>
<gene>
    <name evidence="3" type="ORF">SAMN04515672_2126</name>
</gene>
<dbReference type="InterPro" id="IPR036473">
    <property type="entry name" value="Mopterin_CF_MoaD-rel_C_sf"/>
</dbReference>
<name>A0A1G8YEB2_9EURY</name>
<dbReference type="AlphaFoldDB" id="A0A1G8YEB2"/>
<proteinExistence type="predicted"/>
<sequence>MGTQVERSFRGISERLAVRYLTNLGGEQVADDTVAGDDWTATLSSETVGIGPSLTLTEVTVVFEGAENRSDGNGESDGAEADPLEPLIEEFAQKAMRAGG</sequence>
<feature type="region of interest" description="Disordered" evidence="1">
    <location>
        <begin position="66"/>
        <end position="85"/>
    </location>
</feature>
<dbReference type="InterPro" id="IPR015272">
    <property type="entry name" value="MoadD_C"/>
</dbReference>
<dbReference type="Proteomes" id="UP000198882">
    <property type="component" value="Unassembled WGS sequence"/>
</dbReference>
<reference evidence="4" key="1">
    <citation type="submission" date="2016-10" db="EMBL/GenBank/DDBJ databases">
        <authorList>
            <person name="Varghese N."/>
            <person name="Submissions S."/>
        </authorList>
    </citation>
    <scope>NUCLEOTIDE SEQUENCE [LARGE SCALE GENOMIC DNA]</scope>
    <source>
        <strain evidence="4">B4,CECT 8067,JCM 17497</strain>
    </source>
</reference>
<dbReference type="RefSeq" id="WP_090305487.1">
    <property type="nucleotide sequence ID" value="NZ_FNFE01000002.1"/>
</dbReference>
<keyword evidence="4" id="KW-1185">Reference proteome</keyword>